<reference evidence="2" key="1">
    <citation type="submission" date="2011-11" db="EMBL/GenBank/DDBJ databases">
        <title>The Genome Sequence of Fusarium oxysporum PHW808.</title>
        <authorList>
            <consortium name="The Broad Institute Genome Sequencing Platform"/>
            <person name="Ma L.-J."/>
            <person name="Gale L.R."/>
            <person name="Schwartz D.C."/>
            <person name="Zhou S."/>
            <person name="Corby-Kistler H."/>
            <person name="Young S.K."/>
            <person name="Zeng Q."/>
            <person name="Gargeya S."/>
            <person name="Fitzgerald M."/>
            <person name="Haas B."/>
            <person name="Abouelleil A."/>
            <person name="Alvarado L."/>
            <person name="Arachchi H.M."/>
            <person name="Berlin A."/>
            <person name="Brown A."/>
            <person name="Chapman S.B."/>
            <person name="Chen Z."/>
            <person name="Dunbar C."/>
            <person name="Freedman E."/>
            <person name="Gearin G."/>
            <person name="Goldberg J."/>
            <person name="Griggs A."/>
            <person name="Gujja S."/>
            <person name="Heiman D."/>
            <person name="Howarth C."/>
            <person name="Larson L."/>
            <person name="Lui A."/>
            <person name="MacDonald P.J.P."/>
            <person name="Montmayeur A."/>
            <person name="Murphy C."/>
            <person name="Neiman D."/>
            <person name="Pearson M."/>
            <person name="Priest M."/>
            <person name="Roberts A."/>
            <person name="Saif S."/>
            <person name="Shea T."/>
            <person name="Shenoy N."/>
            <person name="Sisk P."/>
            <person name="Stolte C."/>
            <person name="Sykes S."/>
            <person name="Wortman J."/>
            <person name="Nusbaum C."/>
            <person name="Birren B."/>
        </authorList>
    </citation>
    <scope>NUCLEOTIDE SEQUENCE [LARGE SCALE GENOMIC DNA]</scope>
    <source>
        <strain evidence="2">54008</strain>
    </source>
</reference>
<feature type="compositionally biased region" description="Basic and acidic residues" evidence="1">
    <location>
        <begin position="97"/>
        <end position="106"/>
    </location>
</feature>
<evidence type="ECO:0000313" key="2">
    <source>
        <dbReference type="EMBL" id="EXL79061.1"/>
    </source>
</evidence>
<dbReference type="Proteomes" id="UP000030676">
    <property type="component" value="Unassembled WGS sequence"/>
</dbReference>
<reference evidence="2" key="2">
    <citation type="submission" date="2012-05" db="EMBL/GenBank/DDBJ databases">
        <title>The Genome Annotation of Fusarium oxysporum PHW808.</title>
        <authorList>
            <consortium name="The Broad Institute Genomics Platform"/>
            <person name="Ma L.-J."/>
            <person name="Corby-Kistler H."/>
            <person name="Broz K."/>
            <person name="Gale L.R."/>
            <person name="Jonkers W."/>
            <person name="O'Donnell K."/>
            <person name="Ploetz R."/>
            <person name="Steinberg C."/>
            <person name="Schwartz D.C."/>
            <person name="VanEtten H."/>
            <person name="Zhou S."/>
            <person name="Young S.K."/>
            <person name="Zeng Q."/>
            <person name="Gargeya S."/>
            <person name="Fitzgerald M."/>
            <person name="Abouelleil A."/>
            <person name="Alvarado L."/>
            <person name="Chapman S.B."/>
            <person name="Gainer-Dewar J."/>
            <person name="Goldberg J."/>
            <person name="Griggs A."/>
            <person name="Gujja S."/>
            <person name="Hansen M."/>
            <person name="Howarth C."/>
            <person name="Imamovic A."/>
            <person name="Ireland A."/>
            <person name="Larimer J."/>
            <person name="McCowan C."/>
            <person name="Murphy C."/>
            <person name="Pearson M."/>
            <person name="Poon T.W."/>
            <person name="Priest M."/>
            <person name="Roberts A."/>
            <person name="Saif S."/>
            <person name="Shea T."/>
            <person name="Sykes S."/>
            <person name="Wortman J."/>
            <person name="Nusbaum C."/>
            <person name="Birren B."/>
        </authorList>
    </citation>
    <scope>NUCLEOTIDE SEQUENCE</scope>
    <source>
        <strain evidence="2">54008</strain>
    </source>
</reference>
<evidence type="ECO:0000256" key="1">
    <source>
        <dbReference type="SAM" id="MobiDB-lite"/>
    </source>
</evidence>
<dbReference type="EMBL" id="JH658835">
    <property type="protein sequence ID" value="EXL79061.1"/>
    <property type="molecule type" value="Genomic_DNA"/>
</dbReference>
<protein>
    <submittedName>
        <fullName evidence="2">Uncharacterized protein</fullName>
    </submittedName>
</protein>
<gene>
    <name evidence="2" type="ORF">FOPG_06830</name>
</gene>
<name>X0I4L5_FUSOX</name>
<dbReference type="AlphaFoldDB" id="X0I4L5"/>
<sequence length="115" mass="13066">MTICASTWSILDRQPLSESPSRITWPRLELHLSSPAWSFETRPQRRNTSPTSSSNGLELSTQLADSSTSKLCWSLQSTTAVRRCRKASLYRCKHEKKSGAFRRDGPNRPQAETNR</sequence>
<feature type="region of interest" description="Disordered" evidence="1">
    <location>
        <begin position="39"/>
        <end position="66"/>
    </location>
</feature>
<accession>X0I4L5</accession>
<organism evidence="2">
    <name type="scientific">Fusarium oxysporum f. sp. conglutinans race 2 54008</name>
    <dbReference type="NCBI Taxonomy" id="1089457"/>
    <lineage>
        <taxon>Eukaryota</taxon>
        <taxon>Fungi</taxon>
        <taxon>Dikarya</taxon>
        <taxon>Ascomycota</taxon>
        <taxon>Pezizomycotina</taxon>
        <taxon>Sordariomycetes</taxon>
        <taxon>Hypocreomycetidae</taxon>
        <taxon>Hypocreales</taxon>
        <taxon>Nectriaceae</taxon>
        <taxon>Fusarium</taxon>
        <taxon>Fusarium oxysporum species complex</taxon>
    </lineage>
</organism>
<dbReference type="HOGENOM" id="CLU_2109170_0_0_1"/>
<feature type="region of interest" description="Disordered" evidence="1">
    <location>
        <begin position="95"/>
        <end position="115"/>
    </location>
</feature>
<feature type="compositionally biased region" description="Polar residues" evidence="1">
    <location>
        <begin position="46"/>
        <end position="66"/>
    </location>
</feature>
<proteinExistence type="predicted"/>